<comment type="caution">
    <text evidence="1">The sequence shown here is derived from an EMBL/GenBank/DDBJ whole genome shotgun (WGS) entry which is preliminary data.</text>
</comment>
<dbReference type="EMBL" id="VBQZ03000003">
    <property type="protein sequence ID" value="MXQ80168.1"/>
    <property type="molecule type" value="Genomic_DNA"/>
</dbReference>
<name>A0A6B0QQJ7_9CETA</name>
<proteinExistence type="predicted"/>
<organism evidence="1 2">
    <name type="scientific">Bos mutus</name>
    <name type="common">wild yak</name>
    <dbReference type="NCBI Taxonomy" id="72004"/>
    <lineage>
        <taxon>Eukaryota</taxon>
        <taxon>Metazoa</taxon>
        <taxon>Chordata</taxon>
        <taxon>Craniata</taxon>
        <taxon>Vertebrata</taxon>
        <taxon>Euteleostomi</taxon>
        <taxon>Mammalia</taxon>
        <taxon>Eutheria</taxon>
        <taxon>Laurasiatheria</taxon>
        <taxon>Artiodactyla</taxon>
        <taxon>Ruminantia</taxon>
        <taxon>Pecora</taxon>
        <taxon>Bovidae</taxon>
        <taxon>Bovinae</taxon>
        <taxon>Bos</taxon>
    </lineage>
</organism>
<dbReference type="AlphaFoldDB" id="A0A6B0QQJ7"/>
<protein>
    <submittedName>
        <fullName evidence="1">Uncharacterized protein</fullName>
    </submittedName>
</protein>
<evidence type="ECO:0000313" key="1">
    <source>
        <dbReference type="EMBL" id="MXQ80168.1"/>
    </source>
</evidence>
<sequence>MAKGALHLAMQDPRELFVLTLQSKRFQVNVKKLRKRISKFTGWLNINGKRSVSLSSFTMEASLADGEPDRILMTAVPSFQVLKVQRLTSF</sequence>
<gene>
    <name evidence="1" type="ORF">E5288_WYG013615</name>
</gene>
<keyword evidence="2" id="KW-1185">Reference proteome</keyword>
<reference evidence="1" key="1">
    <citation type="submission" date="2019-10" db="EMBL/GenBank/DDBJ databases">
        <title>The sequence and de novo assembly of the wild yak genome.</title>
        <authorList>
            <person name="Liu Y."/>
        </authorList>
    </citation>
    <scope>NUCLEOTIDE SEQUENCE [LARGE SCALE GENOMIC DNA]</scope>
    <source>
        <strain evidence="1">WY2019</strain>
    </source>
</reference>
<evidence type="ECO:0000313" key="2">
    <source>
        <dbReference type="Proteomes" id="UP000322234"/>
    </source>
</evidence>
<dbReference type="Proteomes" id="UP000322234">
    <property type="component" value="Unassembled WGS sequence"/>
</dbReference>
<accession>A0A6B0QQJ7</accession>